<evidence type="ECO:0000313" key="2">
    <source>
        <dbReference type="WBParaSite" id="SMUV_0000113901-mRNA-1"/>
    </source>
</evidence>
<keyword evidence="1" id="KW-1185">Reference proteome</keyword>
<proteinExistence type="predicted"/>
<dbReference type="Proteomes" id="UP000046393">
    <property type="component" value="Unplaced"/>
</dbReference>
<dbReference type="WBParaSite" id="SMUV_0000113901-mRNA-1">
    <property type="protein sequence ID" value="SMUV_0000113901-mRNA-1"/>
    <property type="gene ID" value="SMUV_0000113901"/>
</dbReference>
<sequence length="160" mass="18909">MHRSVNATTANLQILTPNQKAAVIKNERKRRRIIRCIQVRQQCKNNAMKVREKVKLEQRKEVELIKQELTDAVARRRSARRVLAPTQPNVTETSISTPHRRRRQLTEDELLLIEQRHRNALLKLRKQQQERKAKTDMAINLKKRAVREANLRSKRNLQSS</sequence>
<dbReference type="AlphaFoldDB" id="A0A0N5AAG3"/>
<accession>A0A0N5AAG3</accession>
<name>A0A0N5AAG3_9BILA</name>
<reference evidence="2" key="1">
    <citation type="submission" date="2017-02" db="UniProtKB">
        <authorList>
            <consortium name="WormBaseParasite"/>
        </authorList>
    </citation>
    <scope>IDENTIFICATION</scope>
</reference>
<evidence type="ECO:0000313" key="1">
    <source>
        <dbReference type="Proteomes" id="UP000046393"/>
    </source>
</evidence>
<protein>
    <submittedName>
        <fullName evidence="2">ALMS motif domain-containing protein</fullName>
    </submittedName>
</protein>
<organism evidence="1 2">
    <name type="scientific">Syphacia muris</name>
    <dbReference type="NCBI Taxonomy" id="451379"/>
    <lineage>
        <taxon>Eukaryota</taxon>
        <taxon>Metazoa</taxon>
        <taxon>Ecdysozoa</taxon>
        <taxon>Nematoda</taxon>
        <taxon>Chromadorea</taxon>
        <taxon>Rhabditida</taxon>
        <taxon>Spirurina</taxon>
        <taxon>Oxyuridomorpha</taxon>
        <taxon>Oxyuroidea</taxon>
        <taxon>Oxyuridae</taxon>
        <taxon>Syphacia</taxon>
    </lineage>
</organism>